<dbReference type="AlphaFoldDB" id="A0A1F4S6M3"/>
<protein>
    <recommendedName>
        <fullName evidence="3">Nucleotidyl transferase AbiEii/AbiGii toxin family protein</fullName>
    </recommendedName>
</protein>
<dbReference type="Pfam" id="PF08843">
    <property type="entry name" value="AbiEii"/>
    <property type="match status" value="1"/>
</dbReference>
<evidence type="ECO:0008006" key="3">
    <source>
        <dbReference type="Google" id="ProtNLM"/>
    </source>
</evidence>
<comment type="caution">
    <text evidence="1">The sequence shown here is derived from an EMBL/GenBank/DDBJ whole genome shotgun (WGS) entry which is preliminary data.</text>
</comment>
<name>A0A1F4S6M3_UNCSA</name>
<dbReference type="InterPro" id="IPR014942">
    <property type="entry name" value="AbiEii"/>
</dbReference>
<gene>
    <name evidence="1" type="ORF">A2290_00135</name>
</gene>
<evidence type="ECO:0000313" key="1">
    <source>
        <dbReference type="EMBL" id="OGC16082.1"/>
    </source>
</evidence>
<evidence type="ECO:0000313" key="2">
    <source>
        <dbReference type="Proteomes" id="UP000177905"/>
    </source>
</evidence>
<dbReference type="Gene3D" id="3.10.450.620">
    <property type="entry name" value="JHP933, nucleotidyltransferase-like core domain"/>
    <property type="match status" value="1"/>
</dbReference>
<dbReference type="Proteomes" id="UP000177905">
    <property type="component" value="Unassembled WGS sequence"/>
</dbReference>
<reference evidence="1 2" key="1">
    <citation type="journal article" date="2016" name="Nat. Commun.">
        <title>Thousands of microbial genomes shed light on interconnected biogeochemical processes in an aquifer system.</title>
        <authorList>
            <person name="Anantharaman K."/>
            <person name="Brown C.T."/>
            <person name="Hug L.A."/>
            <person name="Sharon I."/>
            <person name="Castelle C.J."/>
            <person name="Probst A.J."/>
            <person name="Thomas B.C."/>
            <person name="Singh A."/>
            <person name="Wilkins M.J."/>
            <person name="Karaoz U."/>
            <person name="Brodie E.L."/>
            <person name="Williams K.H."/>
            <person name="Hubbard S.S."/>
            <person name="Banfield J.F."/>
        </authorList>
    </citation>
    <scope>NUCLEOTIDE SEQUENCE [LARGE SCALE GENOMIC DNA]</scope>
</reference>
<dbReference type="EMBL" id="MEUA01000014">
    <property type="protein sequence ID" value="OGC16082.1"/>
    <property type="molecule type" value="Genomic_DNA"/>
</dbReference>
<sequence length="236" mass="27841">MDKKLREVQLKCLKAFSDVAKNFALAGGTALELYYLHHRFSFDLDFFSTEYNLDEIDSLVKKFRQTLGVPLQLENELDLPQKAKVRFYTVLIDGFERPLKIDFVQEVFFKTPKIETFQCVRVYSAENIYIQKTIAIAGLNSETDDIGKEIMEGRMQARDVFDLYMLSKKIMPLHLFLKNLSNQLQRGMIHWYRTFSREHIKLELLGLEIYDKAFDVKQMILYLEDEIKIFIKEVVP</sequence>
<accession>A0A1F4S6M3</accession>
<proteinExistence type="predicted"/>
<organism evidence="1 2">
    <name type="scientific">candidate division WOR-1 bacterium RIFOXYB2_FULL_36_35</name>
    <dbReference type="NCBI Taxonomy" id="1802578"/>
    <lineage>
        <taxon>Bacteria</taxon>
        <taxon>Bacillati</taxon>
        <taxon>Saganbacteria</taxon>
    </lineage>
</organism>